<dbReference type="PROSITE" id="PS50250">
    <property type="entry name" value="PCI"/>
    <property type="match status" value="1"/>
</dbReference>
<keyword evidence="2" id="KW-0647">Proteasome</keyword>
<evidence type="ECO:0000259" key="3">
    <source>
        <dbReference type="PROSITE" id="PS50250"/>
    </source>
</evidence>
<dbReference type="SUPFAM" id="SSF46785">
    <property type="entry name" value="Winged helix' DNA-binding domain"/>
    <property type="match status" value="1"/>
</dbReference>
<dbReference type="Gene3D" id="1.10.10.10">
    <property type="entry name" value="Winged helix-like DNA-binding domain superfamily/Winged helix DNA-binding domain"/>
    <property type="match status" value="1"/>
</dbReference>
<dbReference type="Pfam" id="PF22241">
    <property type="entry name" value="PSMD12-CSN4_N"/>
    <property type="match status" value="1"/>
</dbReference>
<comment type="caution">
    <text evidence="4">The sequence shown here is derived from an EMBL/GenBank/DDBJ whole genome shotgun (WGS) entry which is preliminary data.</text>
</comment>
<comment type="similarity">
    <text evidence="1">Belongs to the proteasome subunit p55 family.</text>
</comment>
<dbReference type="GO" id="GO:0005634">
    <property type="term" value="C:nucleus"/>
    <property type="evidence" value="ECO:0007669"/>
    <property type="project" value="UniProtKB-ARBA"/>
</dbReference>
<dbReference type="GO" id="GO:0005737">
    <property type="term" value="C:cytoplasm"/>
    <property type="evidence" value="ECO:0007669"/>
    <property type="project" value="TreeGrafter"/>
</dbReference>
<feature type="domain" description="PCI" evidence="3">
    <location>
        <begin position="248"/>
        <end position="421"/>
    </location>
</feature>
<dbReference type="InterPro" id="IPR036390">
    <property type="entry name" value="WH_DNA-bd_sf"/>
</dbReference>
<sequence length="456" mass="51073">MEASEASVSKNKTDQSAFASSVVAEARAALETTGSLDAPSVLEALLAAEKKCRLSNDAYAARTVTSCIVSMCRELKEWDRLNSMLTLLSKRRSQSKVVITALLEEGISLLETTEPVAELADEGAREKLLVTLSEITEGKMYCEGERAKITRMLSALKEARGDVSGAADVLQTVNAETYGSLSKRQKVDFILEQVRLMLAKGDRIRAYIISKKVQRKTLEDDELEDLKIRFYRLMIEYHAREGDEAPFDLAQHYWAIYKTKCVSEDPTQWRDALSSCAIFLVLSDYSPAVSDMTHRVLASEKQKLAECPPGISKALELFVRREIIAYPLSDQDAIENHAALGTAGPQVRAAWKELLHTRVVQHNIRIVSTYYRQIRVPRLAQLLGLTEDDAERHVSHMVSNSGLYCKIDRPAGIARFAKPKPPEEVLSDWAADISKMLNLVEMTCHLINKEMMIHKL</sequence>
<dbReference type="Proteomes" id="UP001230188">
    <property type="component" value="Unassembled WGS sequence"/>
</dbReference>
<accession>A0AAD7XK15</accession>
<organism evidence="4 5">
    <name type="scientific">Chrysophaeum taylorii</name>
    <dbReference type="NCBI Taxonomy" id="2483200"/>
    <lineage>
        <taxon>Eukaryota</taxon>
        <taxon>Sar</taxon>
        <taxon>Stramenopiles</taxon>
        <taxon>Ochrophyta</taxon>
        <taxon>Pelagophyceae</taxon>
        <taxon>Pelagomonadales</taxon>
        <taxon>Pelagomonadaceae</taxon>
        <taxon>Chrysophaeum</taxon>
    </lineage>
</organism>
<dbReference type="InterPro" id="IPR054559">
    <property type="entry name" value="PSMD12-CSN4-like_N"/>
</dbReference>
<dbReference type="FunFam" id="1.10.10.10:FF:000070">
    <property type="entry name" value="26S proteasome non-ATPase regulatory subunit 12"/>
    <property type="match status" value="1"/>
</dbReference>
<evidence type="ECO:0000256" key="2">
    <source>
        <dbReference type="ARBA" id="ARBA00022942"/>
    </source>
</evidence>
<dbReference type="InterPro" id="IPR040896">
    <property type="entry name" value="RPN5_C"/>
</dbReference>
<dbReference type="InterPro" id="IPR000717">
    <property type="entry name" value="PCI_dom"/>
</dbReference>
<evidence type="ECO:0000313" key="5">
    <source>
        <dbReference type="Proteomes" id="UP001230188"/>
    </source>
</evidence>
<reference evidence="4" key="1">
    <citation type="submission" date="2023-01" db="EMBL/GenBank/DDBJ databases">
        <title>Metagenome sequencing of chrysophaentin producing Chrysophaeum taylorii.</title>
        <authorList>
            <person name="Davison J."/>
            <person name="Bewley C."/>
        </authorList>
    </citation>
    <scope>NUCLEOTIDE SEQUENCE</scope>
    <source>
        <strain evidence="4">NIES-1699</strain>
    </source>
</reference>
<dbReference type="Pfam" id="PF01399">
    <property type="entry name" value="PCI"/>
    <property type="match status" value="1"/>
</dbReference>
<dbReference type="AlphaFoldDB" id="A0AAD7XK15"/>
<dbReference type="GO" id="GO:0008541">
    <property type="term" value="C:proteasome regulatory particle, lid subcomplex"/>
    <property type="evidence" value="ECO:0007669"/>
    <property type="project" value="TreeGrafter"/>
</dbReference>
<dbReference type="SMART" id="SM00088">
    <property type="entry name" value="PINT"/>
    <property type="match status" value="1"/>
</dbReference>
<dbReference type="PANTHER" id="PTHR10855:SF1">
    <property type="entry name" value="26S PROTEASOME NON-ATPASE REGULATORY SUBUNIT 12"/>
    <property type="match status" value="1"/>
</dbReference>
<keyword evidence="5" id="KW-1185">Reference proteome</keyword>
<dbReference type="PANTHER" id="PTHR10855">
    <property type="entry name" value="26S PROTEASOME NON-ATPASE REGULATORY SUBUNIT 12/COP9 SIGNALOSOME COMPLEX SUBUNIT 4"/>
    <property type="match status" value="1"/>
</dbReference>
<dbReference type="InterPro" id="IPR036388">
    <property type="entry name" value="WH-like_DNA-bd_sf"/>
</dbReference>
<dbReference type="InterPro" id="IPR040134">
    <property type="entry name" value="PSMD12/CSN4"/>
</dbReference>
<evidence type="ECO:0000256" key="1">
    <source>
        <dbReference type="ARBA" id="ARBA00006397"/>
    </source>
</evidence>
<evidence type="ECO:0000313" key="4">
    <source>
        <dbReference type="EMBL" id="KAJ8602263.1"/>
    </source>
</evidence>
<dbReference type="EMBL" id="JAQMWT010000388">
    <property type="protein sequence ID" value="KAJ8602263.1"/>
    <property type="molecule type" value="Genomic_DNA"/>
</dbReference>
<name>A0AAD7XK15_9STRA</name>
<dbReference type="Pfam" id="PF18098">
    <property type="entry name" value="RPN5_C"/>
    <property type="match status" value="1"/>
</dbReference>
<proteinExistence type="inferred from homology"/>
<protein>
    <recommendedName>
        <fullName evidence="3">PCI domain-containing protein</fullName>
    </recommendedName>
</protein>
<gene>
    <name evidence="4" type="ORF">CTAYLR_003651</name>
</gene>